<name>W4FXY4_APHAT</name>
<reference evidence="1" key="1">
    <citation type="submission" date="2013-12" db="EMBL/GenBank/DDBJ databases">
        <title>The Genome Sequence of Aphanomyces astaci APO3.</title>
        <authorList>
            <consortium name="The Broad Institute Genomics Platform"/>
            <person name="Russ C."/>
            <person name="Tyler B."/>
            <person name="van West P."/>
            <person name="Dieguez-Uribeondo J."/>
            <person name="Young S.K."/>
            <person name="Zeng Q."/>
            <person name="Gargeya S."/>
            <person name="Fitzgerald M."/>
            <person name="Abouelleil A."/>
            <person name="Alvarado L."/>
            <person name="Chapman S.B."/>
            <person name="Gainer-Dewar J."/>
            <person name="Goldberg J."/>
            <person name="Griggs A."/>
            <person name="Gujja S."/>
            <person name="Hansen M."/>
            <person name="Howarth C."/>
            <person name="Imamovic A."/>
            <person name="Ireland A."/>
            <person name="Larimer J."/>
            <person name="McCowan C."/>
            <person name="Murphy C."/>
            <person name="Pearson M."/>
            <person name="Poon T.W."/>
            <person name="Priest M."/>
            <person name="Roberts A."/>
            <person name="Saif S."/>
            <person name="Shea T."/>
            <person name="Sykes S."/>
            <person name="Wortman J."/>
            <person name="Nusbaum C."/>
            <person name="Birren B."/>
        </authorList>
    </citation>
    <scope>NUCLEOTIDE SEQUENCE [LARGE SCALE GENOMIC DNA]</scope>
    <source>
        <strain evidence="1">APO3</strain>
    </source>
</reference>
<dbReference type="GeneID" id="20815182"/>
<evidence type="ECO:0000313" key="1">
    <source>
        <dbReference type="EMBL" id="ETV71523.1"/>
    </source>
</evidence>
<dbReference type="VEuPathDB" id="FungiDB:H257_13186"/>
<sequence length="81" mass="9227">MKMPLAMKRSTVFIQQDNAGPHAQSVNNSIERRIDGDGWTIKMRNQPPNIPDFNGLDEIYRMFGEHNSHGVNQLCVCPKMV</sequence>
<dbReference type="RefSeq" id="XP_009838956.1">
    <property type="nucleotide sequence ID" value="XM_009840654.1"/>
</dbReference>
<dbReference type="Gene3D" id="3.30.420.10">
    <property type="entry name" value="Ribonuclease H-like superfamily/Ribonuclease H"/>
    <property type="match status" value="1"/>
</dbReference>
<dbReference type="InterPro" id="IPR036397">
    <property type="entry name" value="RNaseH_sf"/>
</dbReference>
<dbReference type="GO" id="GO:0003676">
    <property type="term" value="F:nucleic acid binding"/>
    <property type="evidence" value="ECO:0007669"/>
    <property type="project" value="InterPro"/>
</dbReference>
<dbReference type="EMBL" id="KI913159">
    <property type="protein sequence ID" value="ETV71523.1"/>
    <property type="molecule type" value="Genomic_DNA"/>
</dbReference>
<proteinExistence type="predicted"/>
<dbReference type="AlphaFoldDB" id="W4FXY4"/>
<organism evidence="1">
    <name type="scientific">Aphanomyces astaci</name>
    <name type="common">Crayfish plague agent</name>
    <dbReference type="NCBI Taxonomy" id="112090"/>
    <lineage>
        <taxon>Eukaryota</taxon>
        <taxon>Sar</taxon>
        <taxon>Stramenopiles</taxon>
        <taxon>Oomycota</taxon>
        <taxon>Saprolegniomycetes</taxon>
        <taxon>Saprolegniales</taxon>
        <taxon>Verrucalvaceae</taxon>
        <taxon>Aphanomyces</taxon>
    </lineage>
</organism>
<gene>
    <name evidence="1" type="ORF">H257_13186</name>
</gene>
<accession>W4FXY4</accession>
<protein>
    <submittedName>
        <fullName evidence="1">Uncharacterized protein</fullName>
    </submittedName>
</protein>